<feature type="domain" description="C2H2-type" evidence="9">
    <location>
        <begin position="307"/>
        <end position="330"/>
    </location>
</feature>
<feature type="region of interest" description="Disordered" evidence="8">
    <location>
        <begin position="594"/>
        <end position="634"/>
    </location>
</feature>
<dbReference type="Proteomes" id="UP000007241">
    <property type="component" value="Unassembled WGS sequence"/>
</dbReference>
<feature type="region of interest" description="Disordered" evidence="8">
    <location>
        <begin position="537"/>
        <end position="556"/>
    </location>
</feature>
<sequence>MDRDHSADNLDNSMVSSTQKTHPCSMHGSGNNHAEDICIETPVSAFYSIDSGITEQVKQNKREAELKSMNISHLIERTNHQQWNIDQETQAAQSSSSPSSSSFIFRSVQVPLRRSSPKHQKHCPADGDIDSAQLSHVTTHSIDGLVSVSIADHSVSATTHTEDAEYRLQPAEDASTAFTSHLPFKPQTISTPSTVLSVSAMACAVCHGQSNLCTSASRCCIRDESVDVVNNKVPESTLQSFNQIQPDAAIGFDSTISVKMEVNTSELLVTGSSTSSSTADALADGLTGSASTNTIADSSNTSGASRFTCTICNKGFLLKSYLLDHCRNVHQITSQPLYRCHICNRTLSTQSNLTVHMQIHRTERSPEHTCHLCPMTYYHRSALHRHQRKEHGMDKRRRGRKRPYHGSDVESGDGTSVKCTGFGAFSPPKRLAIDDQRSRGSQPGSPSHRQAATELLDGESLAPIPSGSESGFSRRIYSKNKANSERLVQSASCSPTSAHAICHWTQVATRENNSYFQPNITANNHRDVNRVGESLRGASLNDQTSPGDANASGSGWDGLRSAGSIHSAYDQPPYHDYPSEGMYSLGGHDFTSRSDSLALQSTSAPCSPTSHGPKFRHGHSYQPRPSHFSYETYS</sequence>
<evidence type="ECO:0000256" key="5">
    <source>
        <dbReference type="ARBA" id="ARBA00022833"/>
    </source>
</evidence>
<evidence type="ECO:0000256" key="1">
    <source>
        <dbReference type="ARBA" id="ARBA00004123"/>
    </source>
</evidence>
<evidence type="ECO:0000259" key="9">
    <source>
        <dbReference type="PROSITE" id="PS50157"/>
    </source>
</evidence>
<dbReference type="OrthoDB" id="6105938at2759"/>
<accession>F4NZH0</accession>
<keyword evidence="4 7" id="KW-0863">Zinc-finger</keyword>
<feature type="compositionally biased region" description="Polar residues" evidence="8">
    <location>
        <begin position="594"/>
        <end position="610"/>
    </location>
</feature>
<gene>
    <name evidence="10" type="ORF">BATDEDRAFT_34742</name>
</gene>
<organism evidence="10 11">
    <name type="scientific">Batrachochytrium dendrobatidis (strain JAM81 / FGSC 10211)</name>
    <name type="common">Frog chytrid fungus</name>
    <dbReference type="NCBI Taxonomy" id="684364"/>
    <lineage>
        <taxon>Eukaryota</taxon>
        <taxon>Fungi</taxon>
        <taxon>Fungi incertae sedis</taxon>
        <taxon>Chytridiomycota</taxon>
        <taxon>Chytridiomycota incertae sedis</taxon>
        <taxon>Chytridiomycetes</taxon>
        <taxon>Rhizophydiales</taxon>
        <taxon>Rhizophydiales incertae sedis</taxon>
        <taxon>Batrachochytrium</taxon>
    </lineage>
</organism>
<dbReference type="AlphaFoldDB" id="F4NZH0"/>
<dbReference type="PANTHER" id="PTHR24376">
    <property type="entry name" value="ZINC FINGER PROTEIN"/>
    <property type="match status" value="1"/>
</dbReference>
<evidence type="ECO:0000256" key="7">
    <source>
        <dbReference type="PROSITE-ProRule" id="PRU00042"/>
    </source>
</evidence>
<dbReference type="GO" id="GO:0003700">
    <property type="term" value="F:DNA-binding transcription factor activity"/>
    <property type="evidence" value="ECO:0000318"/>
    <property type="project" value="GO_Central"/>
</dbReference>
<proteinExistence type="predicted"/>
<dbReference type="RefSeq" id="XP_006677995.1">
    <property type="nucleotide sequence ID" value="XM_006677932.1"/>
</dbReference>
<dbReference type="InterPro" id="IPR013087">
    <property type="entry name" value="Znf_C2H2_type"/>
</dbReference>
<dbReference type="STRING" id="684364.F4NZH0"/>
<dbReference type="PROSITE" id="PS50157">
    <property type="entry name" value="ZINC_FINGER_C2H2_2"/>
    <property type="match status" value="3"/>
</dbReference>
<protein>
    <submittedName>
        <fullName evidence="10">Expressed protein</fullName>
    </submittedName>
</protein>
<evidence type="ECO:0000256" key="2">
    <source>
        <dbReference type="ARBA" id="ARBA00022723"/>
    </source>
</evidence>
<dbReference type="Pfam" id="PF00096">
    <property type="entry name" value="zf-C2H2"/>
    <property type="match status" value="1"/>
</dbReference>
<comment type="subcellular location">
    <subcellularLocation>
        <location evidence="1">Nucleus</location>
    </subcellularLocation>
</comment>
<evidence type="ECO:0000256" key="4">
    <source>
        <dbReference type="ARBA" id="ARBA00022771"/>
    </source>
</evidence>
<dbReference type="GO" id="GO:0008270">
    <property type="term" value="F:zinc ion binding"/>
    <property type="evidence" value="ECO:0007669"/>
    <property type="project" value="UniProtKB-KW"/>
</dbReference>
<feature type="non-terminal residue" evidence="10">
    <location>
        <position position="634"/>
    </location>
</feature>
<dbReference type="HOGENOM" id="CLU_431873_0_0_1"/>
<dbReference type="GO" id="GO:0000978">
    <property type="term" value="F:RNA polymerase II cis-regulatory region sequence-specific DNA binding"/>
    <property type="evidence" value="ECO:0000318"/>
    <property type="project" value="GO_Central"/>
</dbReference>
<dbReference type="Gene3D" id="3.30.160.60">
    <property type="entry name" value="Classic Zinc Finger"/>
    <property type="match status" value="1"/>
</dbReference>
<dbReference type="SMART" id="SM00355">
    <property type="entry name" value="ZnF_C2H2"/>
    <property type="match status" value="3"/>
</dbReference>
<dbReference type="FunFam" id="3.30.160.60:FF:000446">
    <property type="entry name" value="Zinc finger protein"/>
    <property type="match status" value="1"/>
</dbReference>
<name>F4NZH0_BATDJ</name>
<feature type="domain" description="C2H2-type" evidence="9">
    <location>
        <begin position="368"/>
        <end position="396"/>
    </location>
</feature>
<feature type="region of interest" description="Disordered" evidence="8">
    <location>
        <begin position="383"/>
        <end position="473"/>
    </location>
</feature>
<evidence type="ECO:0000256" key="6">
    <source>
        <dbReference type="ARBA" id="ARBA00023242"/>
    </source>
</evidence>
<keyword evidence="6" id="KW-0539">Nucleus</keyword>
<dbReference type="EMBL" id="GL882882">
    <property type="protein sequence ID" value="EGF81436.1"/>
    <property type="molecule type" value="Genomic_DNA"/>
</dbReference>
<dbReference type="GO" id="GO:0006357">
    <property type="term" value="P:regulation of transcription by RNA polymerase II"/>
    <property type="evidence" value="ECO:0000318"/>
    <property type="project" value="GO_Central"/>
</dbReference>
<feature type="compositionally biased region" description="Polar residues" evidence="8">
    <location>
        <begin position="540"/>
        <end position="553"/>
    </location>
</feature>
<keyword evidence="3" id="KW-0677">Repeat</keyword>
<dbReference type="SUPFAM" id="SSF57667">
    <property type="entry name" value="beta-beta-alpha zinc fingers"/>
    <property type="match status" value="2"/>
</dbReference>
<dbReference type="GeneID" id="18240551"/>
<dbReference type="PANTHER" id="PTHR24376:SF235">
    <property type="entry name" value="C2H2-TYPE DOMAIN-CONTAINING PROTEIN"/>
    <property type="match status" value="1"/>
</dbReference>
<evidence type="ECO:0000313" key="10">
    <source>
        <dbReference type="EMBL" id="EGF81436.1"/>
    </source>
</evidence>
<feature type="compositionally biased region" description="Basic residues" evidence="8">
    <location>
        <begin position="383"/>
        <end position="404"/>
    </location>
</feature>
<feature type="region of interest" description="Disordered" evidence="8">
    <location>
        <begin position="1"/>
        <end position="28"/>
    </location>
</feature>
<keyword evidence="11" id="KW-1185">Reference proteome</keyword>
<evidence type="ECO:0000256" key="8">
    <source>
        <dbReference type="SAM" id="MobiDB-lite"/>
    </source>
</evidence>
<evidence type="ECO:0000256" key="3">
    <source>
        <dbReference type="ARBA" id="ARBA00022737"/>
    </source>
</evidence>
<feature type="compositionally biased region" description="Polar residues" evidence="8">
    <location>
        <begin position="439"/>
        <end position="450"/>
    </location>
</feature>
<feature type="compositionally biased region" description="Polar residues" evidence="8">
    <location>
        <begin position="9"/>
        <end position="28"/>
    </location>
</feature>
<dbReference type="InParanoid" id="F4NZH0"/>
<evidence type="ECO:0000313" key="11">
    <source>
        <dbReference type="Proteomes" id="UP000007241"/>
    </source>
</evidence>
<dbReference type="InterPro" id="IPR036236">
    <property type="entry name" value="Znf_C2H2_sf"/>
</dbReference>
<keyword evidence="2" id="KW-0479">Metal-binding</keyword>
<reference evidence="10 11" key="1">
    <citation type="submission" date="2009-12" db="EMBL/GenBank/DDBJ databases">
        <title>The draft genome of Batrachochytrium dendrobatidis.</title>
        <authorList>
            <consortium name="US DOE Joint Genome Institute (JGI-PGF)"/>
            <person name="Kuo A."/>
            <person name="Salamov A."/>
            <person name="Schmutz J."/>
            <person name="Lucas S."/>
            <person name="Pitluck S."/>
            <person name="Rosenblum E."/>
            <person name="Stajich J."/>
            <person name="Eisen M."/>
            <person name="Grigoriev I.V."/>
        </authorList>
    </citation>
    <scope>NUCLEOTIDE SEQUENCE [LARGE SCALE GENOMIC DNA]</scope>
    <source>
        <strain evidence="11">JAM81 / FGSC 10211</strain>
    </source>
</reference>
<feature type="domain" description="C2H2-type" evidence="9">
    <location>
        <begin position="338"/>
        <end position="365"/>
    </location>
</feature>
<keyword evidence="5" id="KW-0862">Zinc</keyword>
<dbReference type="PROSITE" id="PS00028">
    <property type="entry name" value="ZINC_FINGER_C2H2_1"/>
    <property type="match status" value="3"/>
</dbReference>
<dbReference type="GO" id="GO:0005634">
    <property type="term" value="C:nucleus"/>
    <property type="evidence" value="ECO:0007669"/>
    <property type="project" value="UniProtKB-SubCell"/>
</dbReference>